<name>A0A2U0UNY7_9BACT</name>
<gene>
    <name evidence="1" type="ORF">C7379_101142</name>
</gene>
<evidence type="ECO:0000313" key="1">
    <source>
        <dbReference type="EMBL" id="PVX59371.1"/>
    </source>
</evidence>
<protein>
    <submittedName>
        <fullName evidence="1">Uncharacterized protein</fullName>
    </submittedName>
</protein>
<organism evidence="1 2">
    <name type="scientific">Hallella colorans</name>
    <dbReference type="NCBI Taxonomy" id="1703337"/>
    <lineage>
        <taxon>Bacteria</taxon>
        <taxon>Pseudomonadati</taxon>
        <taxon>Bacteroidota</taxon>
        <taxon>Bacteroidia</taxon>
        <taxon>Bacteroidales</taxon>
        <taxon>Prevotellaceae</taxon>
        <taxon>Hallella</taxon>
    </lineage>
</organism>
<reference evidence="1 2" key="1">
    <citation type="submission" date="2018-05" db="EMBL/GenBank/DDBJ databases">
        <title>Genomic Encyclopedia of Type Strains, Phase IV (KMG-IV): sequencing the most valuable type-strain genomes for metagenomic binning, comparative biology and taxonomic classification.</title>
        <authorList>
            <person name="Goeker M."/>
        </authorList>
    </citation>
    <scope>NUCLEOTIDE SEQUENCE [LARGE SCALE GENOMIC DNA]</scope>
    <source>
        <strain evidence="1 2">DSM 100333</strain>
    </source>
</reference>
<dbReference type="EMBL" id="QENY01000001">
    <property type="protein sequence ID" value="PVX59371.1"/>
    <property type="molecule type" value="Genomic_DNA"/>
</dbReference>
<accession>A0A2U0UNY7</accession>
<sequence>MDYFCWTRPRSLEFVLLSCVQDSHYRLSAPVKLEIMPPLILGITGAVIRWATVINWRCMRANGVEEKYCTSEDVSDLEKFEK</sequence>
<dbReference type="Gene3D" id="1.10.2020.10">
    <property type="entry name" value="uronate isomerase, domain 2, chain A"/>
    <property type="match status" value="1"/>
</dbReference>
<evidence type="ECO:0000313" key="2">
    <source>
        <dbReference type="Proteomes" id="UP000245870"/>
    </source>
</evidence>
<proteinExistence type="predicted"/>
<keyword evidence="2" id="KW-1185">Reference proteome</keyword>
<dbReference type="Proteomes" id="UP000245870">
    <property type="component" value="Unassembled WGS sequence"/>
</dbReference>
<dbReference type="AlphaFoldDB" id="A0A2U0UNY7"/>
<comment type="caution">
    <text evidence="1">The sequence shown here is derived from an EMBL/GenBank/DDBJ whole genome shotgun (WGS) entry which is preliminary data.</text>
</comment>